<dbReference type="Gene3D" id="3.40.630.30">
    <property type="match status" value="1"/>
</dbReference>
<dbReference type="Pfam" id="PF13673">
    <property type="entry name" value="Acetyltransf_10"/>
    <property type="match status" value="1"/>
</dbReference>
<gene>
    <name evidence="2" type="ORF">JF547_14005</name>
</gene>
<dbReference type="SUPFAM" id="SSF55729">
    <property type="entry name" value="Acyl-CoA N-acyltransferases (Nat)"/>
    <property type="match status" value="1"/>
</dbReference>
<dbReference type="GO" id="GO:0016747">
    <property type="term" value="F:acyltransferase activity, transferring groups other than amino-acyl groups"/>
    <property type="evidence" value="ECO:0007669"/>
    <property type="project" value="InterPro"/>
</dbReference>
<dbReference type="PANTHER" id="PTHR43451">
    <property type="entry name" value="ACETYLTRANSFERASE (GNAT) FAMILY PROTEIN"/>
    <property type="match status" value="1"/>
</dbReference>
<dbReference type="Proteomes" id="UP000664405">
    <property type="component" value="Unassembled WGS sequence"/>
</dbReference>
<protein>
    <submittedName>
        <fullName evidence="2">GNAT family N-acetyltransferase</fullName>
    </submittedName>
</protein>
<dbReference type="PANTHER" id="PTHR43451:SF1">
    <property type="entry name" value="ACETYLTRANSFERASE"/>
    <property type="match status" value="1"/>
</dbReference>
<comment type="caution">
    <text evidence="2">The sequence shown here is derived from an EMBL/GenBank/DDBJ whole genome shotgun (WGS) entry which is preliminary data.</text>
</comment>
<accession>A0A8I1SKE1</accession>
<evidence type="ECO:0000313" key="3">
    <source>
        <dbReference type="Proteomes" id="UP000664405"/>
    </source>
</evidence>
<reference evidence="2" key="1">
    <citation type="submission" date="2020-12" db="EMBL/GenBank/DDBJ databases">
        <title>Oil enriched cultivation method for isolating marine PHA-producing bacteria.</title>
        <authorList>
            <person name="Zheng W."/>
            <person name="Yu S."/>
            <person name="Huang Y."/>
        </authorList>
    </citation>
    <scope>NUCLEOTIDE SEQUENCE</scope>
    <source>
        <strain evidence="2">SY-2-3</strain>
    </source>
</reference>
<name>A0A8I1SKE1_9PROT</name>
<dbReference type="RefSeq" id="WP_206927717.1">
    <property type="nucleotide sequence ID" value="NZ_JAEKJW010000002.1"/>
</dbReference>
<dbReference type="InterPro" id="IPR000182">
    <property type="entry name" value="GNAT_dom"/>
</dbReference>
<proteinExistence type="predicted"/>
<dbReference type="InterPro" id="IPR052564">
    <property type="entry name" value="N-acetyltrans/Recomb-assoc"/>
</dbReference>
<dbReference type="AlphaFoldDB" id="A0A8I1SKE1"/>
<evidence type="ECO:0000313" key="2">
    <source>
        <dbReference type="EMBL" id="MBN8197575.1"/>
    </source>
</evidence>
<keyword evidence="2" id="KW-0808">Transferase</keyword>
<organism evidence="2 3">
    <name type="scientific">Thalassospira povalilytica</name>
    <dbReference type="NCBI Taxonomy" id="732237"/>
    <lineage>
        <taxon>Bacteria</taxon>
        <taxon>Pseudomonadati</taxon>
        <taxon>Pseudomonadota</taxon>
        <taxon>Alphaproteobacteria</taxon>
        <taxon>Rhodospirillales</taxon>
        <taxon>Thalassospiraceae</taxon>
        <taxon>Thalassospira</taxon>
    </lineage>
</organism>
<sequence length="163" mass="17938">MITIRRFRDEDAATMTDIYARAVAELGPKSYGPEQVAIWASLQPNPDQFKKLMTDGRYCLVAVDQNDRAVAFGDVEPDGHIGFLYASPDVAGTGVVASLYGELENAANAQNIGKLYSEASELAKSFLLKQGFSVVERRDFEINGVPIHNYAVEKRLRKPGQPT</sequence>
<dbReference type="EMBL" id="JAEKJW010000002">
    <property type="protein sequence ID" value="MBN8197575.1"/>
    <property type="molecule type" value="Genomic_DNA"/>
</dbReference>
<evidence type="ECO:0000259" key="1">
    <source>
        <dbReference type="PROSITE" id="PS51186"/>
    </source>
</evidence>
<dbReference type="PROSITE" id="PS51186">
    <property type="entry name" value="GNAT"/>
    <property type="match status" value="1"/>
</dbReference>
<dbReference type="InterPro" id="IPR016181">
    <property type="entry name" value="Acyl_CoA_acyltransferase"/>
</dbReference>
<feature type="domain" description="N-acetyltransferase" evidence="1">
    <location>
        <begin position="2"/>
        <end position="159"/>
    </location>
</feature>